<organism evidence="1 2">
    <name type="scientific">Candidatus Daviesbacteria bacterium GW2011_GWA2_42_7</name>
    <dbReference type="NCBI Taxonomy" id="1618425"/>
    <lineage>
        <taxon>Bacteria</taxon>
        <taxon>Candidatus Daviesiibacteriota</taxon>
    </lineage>
</organism>
<evidence type="ECO:0000313" key="1">
    <source>
        <dbReference type="EMBL" id="KKS69074.1"/>
    </source>
</evidence>
<protein>
    <submittedName>
        <fullName evidence="1">Uncharacterized protein</fullName>
    </submittedName>
</protein>
<accession>A0A0G1B770</accession>
<reference evidence="1 2" key="1">
    <citation type="journal article" date="2015" name="Nature">
        <title>rRNA introns, odd ribosomes, and small enigmatic genomes across a large radiation of phyla.</title>
        <authorList>
            <person name="Brown C.T."/>
            <person name="Hug L.A."/>
            <person name="Thomas B.C."/>
            <person name="Sharon I."/>
            <person name="Castelle C.J."/>
            <person name="Singh A."/>
            <person name="Wilkins M.J."/>
            <person name="Williams K.H."/>
            <person name="Banfield J.F."/>
        </authorList>
    </citation>
    <scope>NUCLEOTIDE SEQUENCE [LARGE SCALE GENOMIC DNA]</scope>
</reference>
<dbReference type="Proteomes" id="UP000034785">
    <property type="component" value="Unassembled WGS sequence"/>
</dbReference>
<sequence length="160" mass="18490">MPDLYTPERIERVTFESIPVFSNPDYKDNSLVDVPINQLIVGDQEVCFRSRNFVFCFAWIFRNKRGLNYGLFHATPDLRQLWPSMSKEADLEKITGSQAILININGVPSQPFLENLRDRYSIEAIAAICTGSRFDLIYQPKSNKILIATFKRFVDIFNAF</sequence>
<dbReference type="EMBL" id="LCEJ01000065">
    <property type="protein sequence ID" value="KKS69074.1"/>
    <property type="molecule type" value="Genomic_DNA"/>
</dbReference>
<dbReference type="AlphaFoldDB" id="A0A0G1B770"/>
<gene>
    <name evidence="1" type="ORF">UV41_C0065G0006</name>
</gene>
<proteinExistence type="predicted"/>
<evidence type="ECO:0000313" key="2">
    <source>
        <dbReference type="Proteomes" id="UP000034785"/>
    </source>
</evidence>
<name>A0A0G1B770_9BACT</name>
<comment type="caution">
    <text evidence="1">The sequence shown here is derived from an EMBL/GenBank/DDBJ whole genome shotgun (WGS) entry which is preliminary data.</text>
</comment>